<evidence type="ECO:0000313" key="6">
    <source>
        <dbReference type="EMBL" id="NOU61948.1"/>
    </source>
</evidence>
<keyword evidence="3" id="KW-0233">DNA recombination</keyword>
<keyword evidence="7" id="KW-1185">Reference proteome</keyword>
<protein>
    <recommendedName>
        <fullName evidence="5">Core-binding (CB) domain-containing protein</fullName>
    </recommendedName>
</protein>
<reference evidence="6 7" key="1">
    <citation type="submission" date="2018-12" db="EMBL/GenBank/DDBJ databases">
        <title>Marinifilum JC070 sp. nov., a marine bacterium isolated from Yongle Blue Hole in the South China Sea.</title>
        <authorList>
            <person name="Fu T."/>
        </authorList>
    </citation>
    <scope>NUCLEOTIDE SEQUENCE [LARGE SCALE GENOMIC DNA]</scope>
    <source>
        <strain evidence="6 7">JC070</strain>
    </source>
</reference>
<dbReference type="InterPro" id="IPR011010">
    <property type="entry name" value="DNA_brk_join_enz"/>
</dbReference>
<gene>
    <name evidence="6" type="ORF">ELS83_19295</name>
</gene>
<dbReference type="InterPro" id="IPR025269">
    <property type="entry name" value="SAM-like_dom"/>
</dbReference>
<dbReference type="Proteomes" id="UP000732105">
    <property type="component" value="Unassembled WGS sequence"/>
</dbReference>
<dbReference type="PANTHER" id="PTHR30349:SF64">
    <property type="entry name" value="PROPHAGE INTEGRASE INTD-RELATED"/>
    <property type="match status" value="1"/>
</dbReference>
<comment type="caution">
    <text evidence="6">The sequence shown here is derived from an EMBL/GenBank/DDBJ whole genome shotgun (WGS) entry which is preliminary data.</text>
</comment>
<dbReference type="EMBL" id="RZNH01000047">
    <property type="protein sequence ID" value="NOU61948.1"/>
    <property type="molecule type" value="Genomic_DNA"/>
</dbReference>
<evidence type="ECO:0000259" key="5">
    <source>
        <dbReference type="PROSITE" id="PS51900"/>
    </source>
</evidence>
<keyword evidence="1" id="KW-0229">DNA integration</keyword>
<evidence type="ECO:0000256" key="1">
    <source>
        <dbReference type="ARBA" id="ARBA00022908"/>
    </source>
</evidence>
<dbReference type="InterPro" id="IPR044068">
    <property type="entry name" value="CB"/>
</dbReference>
<dbReference type="Gene3D" id="1.10.150.130">
    <property type="match status" value="1"/>
</dbReference>
<evidence type="ECO:0000313" key="7">
    <source>
        <dbReference type="Proteomes" id="UP000732105"/>
    </source>
</evidence>
<dbReference type="InterPro" id="IPR050090">
    <property type="entry name" value="Tyrosine_recombinase_XerCD"/>
</dbReference>
<proteinExistence type="predicted"/>
<keyword evidence="2 4" id="KW-0238">DNA-binding</keyword>
<evidence type="ECO:0000256" key="4">
    <source>
        <dbReference type="PROSITE-ProRule" id="PRU01248"/>
    </source>
</evidence>
<evidence type="ECO:0000256" key="3">
    <source>
        <dbReference type="ARBA" id="ARBA00023172"/>
    </source>
</evidence>
<dbReference type="PANTHER" id="PTHR30349">
    <property type="entry name" value="PHAGE INTEGRASE-RELATED"/>
    <property type="match status" value="1"/>
</dbReference>
<dbReference type="RefSeq" id="WP_171597208.1">
    <property type="nucleotide sequence ID" value="NZ_RZNH01000047.1"/>
</dbReference>
<dbReference type="Gene3D" id="1.10.443.10">
    <property type="entry name" value="Intergrase catalytic core"/>
    <property type="match status" value="1"/>
</dbReference>
<dbReference type="InterPro" id="IPR010998">
    <property type="entry name" value="Integrase_recombinase_N"/>
</dbReference>
<organism evidence="6 7">
    <name type="scientific">Marinifilum caeruleilacunae</name>
    <dbReference type="NCBI Taxonomy" id="2499076"/>
    <lineage>
        <taxon>Bacteria</taxon>
        <taxon>Pseudomonadati</taxon>
        <taxon>Bacteroidota</taxon>
        <taxon>Bacteroidia</taxon>
        <taxon>Marinilabiliales</taxon>
        <taxon>Marinifilaceae</taxon>
    </lineage>
</organism>
<dbReference type="PROSITE" id="PS51900">
    <property type="entry name" value="CB"/>
    <property type="match status" value="1"/>
</dbReference>
<dbReference type="SUPFAM" id="SSF56349">
    <property type="entry name" value="DNA breaking-rejoining enzymes"/>
    <property type="match status" value="1"/>
</dbReference>
<dbReference type="Pfam" id="PF13102">
    <property type="entry name" value="Phage_int_SAM_5"/>
    <property type="match status" value="1"/>
</dbReference>
<sequence length="405" mass="47175">MASIKAVLKDKRKDSTYNLKIQIIHKGKAAYIRTEYYLFKNQLSKSGMARSHTNSGIINAKIHSQISEYEVKIFQLGLKIESLSVIQIKKYLISERSIDIGFIRYLDQVLSDLQEKYHASLKNHGKASKSTFDNYTALKRKLKQFDSSIEMKRFQDIDSKYIKNFISYLQNRGLDNGIWNILKDFRAVYNRAVTDNIVSSDYYPFRNIKVNSYRKEKEIRVISVPDLRRFFKYKPTCSQEEIAQAVFQLNFLLIGINPVDLYHLNNSGGEVNDGRFYFERSKTSVNHSIRIEPEAEILLSKLKGESKLIFQESFKDAKAFRDAINDGIKLICKKIDIGSFHLSMIRHTWATIAFNDLNISESIIEFSLGHKSKKSLAWKYYIKKDRSLMDQANRKVIDFLLYPVE</sequence>
<name>A0ABX1X0L5_9BACT</name>
<feature type="domain" description="Core-binding (CB)" evidence="5">
    <location>
        <begin position="108"/>
        <end position="193"/>
    </location>
</feature>
<evidence type="ECO:0000256" key="2">
    <source>
        <dbReference type="ARBA" id="ARBA00023125"/>
    </source>
</evidence>
<dbReference type="InterPro" id="IPR013762">
    <property type="entry name" value="Integrase-like_cat_sf"/>
</dbReference>
<accession>A0ABX1X0L5</accession>